<comment type="catalytic activity">
    <reaction evidence="1">
        <text>[protein]-peptidylproline (omega=180) = [protein]-peptidylproline (omega=0)</text>
        <dbReference type="Rhea" id="RHEA:16237"/>
        <dbReference type="Rhea" id="RHEA-COMP:10747"/>
        <dbReference type="Rhea" id="RHEA-COMP:10748"/>
        <dbReference type="ChEBI" id="CHEBI:83833"/>
        <dbReference type="ChEBI" id="CHEBI:83834"/>
        <dbReference type="EC" id="5.2.1.8"/>
    </reaction>
</comment>
<feature type="domain" description="U-box" evidence="6">
    <location>
        <begin position="36"/>
        <end position="110"/>
    </location>
</feature>
<dbReference type="PROSITE" id="PS50072">
    <property type="entry name" value="CSA_PPIASE_2"/>
    <property type="match status" value="1"/>
</dbReference>
<proteinExistence type="inferred from homology"/>
<dbReference type="PANTHER" id="PTHR45625">
    <property type="entry name" value="PEPTIDYL-PROLYL CIS-TRANS ISOMERASE-RELATED"/>
    <property type="match status" value="1"/>
</dbReference>
<accession>A0AAF0J7J7</accession>
<dbReference type="EMBL" id="CP119879">
    <property type="protein sequence ID" value="WFD35729.1"/>
    <property type="molecule type" value="Genomic_DNA"/>
</dbReference>
<dbReference type="SUPFAM" id="SSF50891">
    <property type="entry name" value="Cyclophilin-like"/>
    <property type="match status" value="1"/>
</dbReference>
<dbReference type="GO" id="GO:0006457">
    <property type="term" value="P:protein folding"/>
    <property type="evidence" value="ECO:0007669"/>
    <property type="project" value="InterPro"/>
</dbReference>
<dbReference type="Gene3D" id="3.30.40.10">
    <property type="entry name" value="Zinc/RING finger domain, C3HC4 (zinc finger)"/>
    <property type="match status" value="1"/>
</dbReference>
<feature type="domain" description="PPIase cyclophilin-type" evidence="5">
    <location>
        <begin position="287"/>
        <end position="438"/>
    </location>
</feature>
<dbReference type="Gene3D" id="2.40.100.10">
    <property type="entry name" value="Cyclophilin-like"/>
    <property type="match status" value="1"/>
</dbReference>
<dbReference type="InterPro" id="IPR002130">
    <property type="entry name" value="Cyclophilin-type_PPIase_dom"/>
</dbReference>
<evidence type="ECO:0000259" key="5">
    <source>
        <dbReference type="PROSITE" id="PS50072"/>
    </source>
</evidence>
<dbReference type="PROSITE" id="PS00170">
    <property type="entry name" value="CSA_PPIASE_1"/>
    <property type="match status" value="1"/>
</dbReference>
<feature type="region of interest" description="Disordered" evidence="4">
    <location>
        <begin position="206"/>
        <end position="253"/>
    </location>
</feature>
<name>A0AAF0J7J7_9BASI</name>
<evidence type="ECO:0000256" key="1">
    <source>
        <dbReference type="ARBA" id="ARBA00000971"/>
    </source>
</evidence>
<evidence type="ECO:0000256" key="4">
    <source>
        <dbReference type="SAM" id="MobiDB-lite"/>
    </source>
</evidence>
<keyword evidence="8" id="KW-1185">Reference proteome</keyword>
<dbReference type="GO" id="GO:0071013">
    <property type="term" value="C:catalytic step 2 spliceosome"/>
    <property type="evidence" value="ECO:0007669"/>
    <property type="project" value="TreeGrafter"/>
</dbReference>
<dbReference type="InterPro" id="IPR013083">
    <property type="entry name" value="Znf_RING/FYVE/PHD"/>
</dbReference>
<dbReference type="GO" id="GO:0000209">
    <property type="term" value="P:protein polyubiquitination"/>
    <property type="evidence" value="ECO:0007669"/>
    <property type="project" value="TreeGrafter"/>
</dbReference>
<dbReference type="SMART" id="SM00504">
    <property type="entry name" value="Ubox"/>
    <property type="match status" value="1"/>
</dbReference>
<feature type="compositionally biased region" description="Low complexity" evidence="4">
    <location>
        <begin position="218"/>
        <end position="249"/>
    </location>
</feature>
<dbReference type="SUPFAM" id="SSF57850">
    <property type="entry name" value="RING/U-box"/>
    <property type="match status" value="1"/>
</dbReference>
<reference evidence="7" key="1">
    <citation type="submission" date="2023-03" db="EMBL/GenBank/DDBJ databases">
        <title>Mating type loci evolution in Malassezia.</title>
        <authorList>
            <person name="Coelho M.A."/>
        </authorList>
    </citation>
    <scope>NUCLEOTIDE SEQUENCE</scope>
    <source>
        <strain evidence="7">CBS 11721</strain>
    </source>
</reference>
<evidence type="ECO:0000259" key="6">
    <source>
        <dbReference type="PROSITE" id="PS51698"/>
    </source>
</evidence>
<dbReference type="PRINTS" id="PR00153">
    <property type="entry name" value="CSAPPISMRASE"/>
</dbReference>
<sequence>MGHGANDKLFITPSEHSGVYGQHGASTGARRDTVDVIVPFHMCALTYQPWETPVCLKNEGLVYEKRSLDAFIERYHVSPATGEPVSRADIVPLHFARNDRGAFHDPVTMKEYTDHSHLAAVQPTGYVYLWDTVQQLNVKARNMRDLVTDEPFVKADIVVLQDPHAPEKRRMKDMHHTRHNMTLAQAEGGDELNLKATGSASAVVKSIRKAQAERPKPEAAAAAEATPAGRASHMSTGAAAASFTSSSLTPKTETERIAIDEEALMFERLGAATGSSKKTKAYVKMVTTLGPFNIELHVDKAPKTCYNFVTLCRRGEYTGTKFHRNIPGFMIQGGDTGRGGRSIWGKGFEDELMRPGAYRHKSRGDLSMANRGYNTNGSQFFFTYRATPHLDNKHTVFGRLISDVDGKEVFHTLDACEREKTNARDEPLNPIEVLEVHVIQDPFDEYMSQLDARRRRENPDDDERARREAKRRKREEDRTTWLGTNLDGKAAPASSMLPRSDDHGIRGLGGPPSAAAKRSVPRRPGAFGDFSSW</sequence>
<dbReference type="InterPro" id="IPR003613">
    <property type="entry name" value="Ubox_domain"/>
</dbReference>
<dbReference type="PROSITE" id="PS51698">
    <property type="entry name" value="U_BOX"/>
    <property type="match status" value="1"/>
</dbReference>
<dbReference type="InterPro" id="IPR029000">
    <property type="entry name" value="Cyclophilin-like_dom_sf"/>
</dbReference>
<gene>
    <name evidence="7" type="primary">cyp8</name>
    <name evidence="7" type="ORF">MCUN1_002590</name>
</gene>
<dbReference type="AlphaFoldDB" id="A0AAF0J7J7"/>
<dbReference type="InterPro" id="IPR020892">
    <property type="entry name" value="Cyclophilin-type_PPIase_CS"/>
</dbReference>
<evidence type="ECO:0000313" key="8">
    <source>
        <dbReference type="Proteomes" id="UP001219933"/>
    </source>
</evidence>
<dbReference type="EC" id="5.2.1.8" evidence="7"/>
<dbReference type="PANTHER" id="PTHR45625:SF1">
    <property type="entry name" value="RING-TYPE E3 UBIQUITIN-PROTEIN LIGASE PPIL2"/>
    <property type="match status" value="1"/>
</dbReference>
<comment type="similarity">
    <text evidence="3">Belongs to the cyclophilin-type PPIase family. PPIL2 subfamily.</text>
</comment>
<evidence type="ECO:0000256" key="3">
    <source>
        <dbReference type="ARBA" id="ARBA00007930"/>
    </source>
</evidence>
<dbReference type="GO" id="GO:0061630">
    <property type="term" value="F:ubiquitin protein ligase activity"/>
    <property type="evidence" value="ECO:0007669"/>
    <property type="project" value="TreeGrafter"/>
</dbReference>
<feature type="region of interest" description="Disordered" evidence="4">
    <location>
        <begin position="452"/>
        <end position="533"/>
    </location>
</feature>
<feature type="compositionally biased region" description="Basic and acidic residues" evidence="4">
    <location>
        <begin position="452"/>
        <end position="466"/>
    </location>
</feature>
<dbReference type="GO" id="GO:0003755">
    <property type="term" value="F:peptidyl-prolyl cis-trans isomerase activity"/>
    <property type="evidence" value="ECO:0007669"/>
    <property type="project" value="UniProtKB-EC"/>
</dbReference>
<keyword evidence="7" id="KW-0413">Isomerase</keyword>
<dbReference type="Proteomes" id="UP001219933">
    <property type="component" value="Chromosome 3"/>
</dbReference>
<evidence type="ECO:0000313" key="7">
    <source>
        <dbReference type="EMBL" id="WFD35729.1"/>
    </source>
</evidence>
<dbReference type="InterPro" id="IPR044666">
    <property type="entry name" value="Cyclophilin_A-like"/>
</dbReference>
<protein>
    <submittedName>
        <fullName evidence="7">Peptidylprolyl isomerase</fullName>
        <ecNumber evidence="7">5.2.1.8</ecNumber>
    </submittedName>
</protein>
<evidence type="ECO:0000256" key="2">
    <source>
        <dbReference type="ARBA" id="ARBA00003697"/>
    </source>
</evidence>
<comment type="function">
    <text evidence="2">May catalyze the cis-trans isomerization of proline imidic peptide bonds in oligopeptides thereby assisting the folding of proteins. May also function as a chaperone, playing a role in intracellular transport of proteins. May also have a protein ubiquitin ligase activity acting as an E3 ubiquitin protein ligase or as a ubiquitin-ubiquitin ligase promoting elongation of ubiquitin chains on proteins.</text>
</comment>
<organism evidence="7 8">
    <name type="scientific">Malassezia cuniculi</name>
    <dbReference type="NCBI Taxonomy" id="948313"/>
    <lineage>
        <taxon>Eukaryota</taxon>
        <taxon>Fungi</taxon>
        <taxon>Dikarya</taxon>
        <taxon>Basidiomycota</taxon>
        <taxon>Ustilaginomycotina</taxon>
        <taxon>Malasseziomycetes</taxon>
        <taxon>Malasseziales</taxon>
        <taxon>Malasseziaceae</taxon>
        <taxon>Malassezia</taxon>
    </lineage>
</organism>
<dbReference type="Pfam" id="PF00160">
    <property type="entry name" value="Pro_isomerase"/>
    <property type="match status" value="1"/>
</dbReference>